<feature type="region of interest" description="Disordered" evidence="1">
    <location>
        <begin position="315"/>
        <end position="352"/>
    </location>
</feature>
<dbReference type="Gene3D" id="3.40.109.10">
    <property type="entry name" value="NADH Oxidase"/>
    <property type="match status" value="1"/>
</dbReference>
<dbReference type="InterPro" id="IPR050627">
    <property type="entry name" value="Nitroreductase/BluB"/>
</dbReference>
<dbReference type="PANTHER" id="PTHR23026">
    <property type="entry name" value="NADPH NITROREDUCTASE"/>
    <property type="match status" value="1"/>
</dbReference>
<accession>A0ABW4IRC6</accession>
<evidence type="ECO:0000313" key="3">
    <source>
        <dbReference type="Proteomes" id="UP001597261"/>
    </source>
</evidence>
<protein>
    <submittedName>
        <fullName evidence="2">Acg family FMN-binding oxidoreductase</fullName>
    </submittedName>
</protein>
<gene>
    <name evidence="2" type="ORF">ACFSL4_13955</name>
</gene>
<comment type="caution">
    <text evidence="2">The sequence shown here is derived from an EMBL/GenBank/DDBJ whole genome shotgun (WGS) entry which is preliminary data.</text>
</comment>
<dbReference type="EMBL" id="JBHUDX010000031">
    <property type="protein sequence ID" value="MFD1659277.1"/>
    <property type="molecule type" value="Genomic_DNA"/>
</dbReference>
<keyword evidence="3" id="KW-1185">Reference proteome</keyword>
<proteinExistence type="predicted"/>
<reference evidence="3" key="1">
    <citation type="journal article" date="2019" name="Int. J. Syst. Evol. Microbiol.">
        <title>The Global Catalogue of Microorganisms (GCM) 10K type strain sequencing project: providing services to taxonomists for standard genome sequencing and annotation.</title>
        <authorList>
            <consortium name="The Broad Institute Genomics Platform"/>
            <consortium name="The Broad Institute Genome Sequencing Center for Infectious Disease"/>
            <person name="Wu L."/>
            <person name="Ma J."/>
        </authorList>
    </citation>
    <scope>NUCLEOTIDE SEQUENCE [LARGE SCALE GENOMIC DNA]</scope>
    <source>
        <strain evidence="3">CGMCC 1.12470</strain>
    </source>
</reference>
<sequence length="352" mass="38830">MSVSRAGPCHASTYLVRAAVTAPSVYNTQPWIFVEEGRGKGIEVHADITRRLVFTDPHGREMVISCGAALFNIRLAMRHLGFNPVVQPFPRPGDGALLARVLWGAYERPTGEEQHMYRALRLRRTARGPFRVDPLPPALTDALRTHAADEGATLYCIDDNESRQHLAGLVREAEEFHRTDRGHAAELARWTWRVKSPWPRTDGIPHDTAAPHPDCTVLAGRDYADVTRAFPSPPRRWPTRTGLVAVLSTDHDDRPDWLRAGQALERILLYAAAHDVVAAFHTQPLEIPRLRAVVRGTLSAGKFPQMVLRLGYAPGGGPVPRRPAADVLATGDGRLPGGPRPRRAPSRSRPAP</sequence>
<dbReference type="NCBIfam" id="NF047509">
    <property type="entry name" value="Rv3131_FMN_oxido"/>
    <property type="match status" value="1"/>
</dbReference>
<evidence type="ECO:0000313" key="2">
    <source>
        <dbReference type="EMBL" id="MFD1659277.1"/>
    </source>
</evidence>
<dbReference type="SUPFAM" id="SSF55469">
    <property type="entry name" value="FMN-dependent nitroreductase-like"/>
    <property type="match status" value="2"/>
</dbReference>
<dbReference type="RefSeq" id="WP_381082268.1">
    <property type="nucleotide sequence ID" value="NZ_JBHUDX010000031.1"/>
</dbReference>
<dbReference type="Proteomes" id="UP001597261">
    <property type="component" value="Unassembled WGS sequence"/>
</dbReference>
<evidence type="ECO:0000256" key="1">
    <source>
        <dbReference type="SAM" id="MobiDB-lite"/>
    </source>
</evidence>
<dbReference type="PANTHER" id="PTHR23026:SF123">
    <property type="entry name" value="NAD(P)H NITROREDUCTASE RV3131-RELATED"/>
    <property type="match status" value="1"/>
</dbReference>
<name>A0ABW4IRC6_9ACTN</name>
<dbReference type="InterPro" id="IPR000415">
    <property type="entry name" value="Nitroreductase-like"/>
</dbReference>
<organism evidence="2 3">
    <name type="scientific">Streptomyces caeni</name>
    <dbReference type="NCBI Taxonomy" id="2307231"/>
    <lineage>
        <taxon>Bacteria</taxon>
        <taxon>Bacillati</taxon>
        <taxon>Actinomycetota</taxon>
        <taxon>Actinomycetes</taxon>
        <taxon>Kitasatosporales</taxon>
        <taxon>Streptomycetaceae</taxon>
        <taxon>Streptomyces</taxon>
    </lineage>
</organism>